<feature type="domain" description="Methyltransferase small" evidence="3">
    <location>
        <begin position="28"/>
        <end position="195"/>
    </location>
</feature>
<dbReference type="InterPro" id="IPR046977">
    <property type="entry name" value="RsmC/RlmG"/>
</dbReference>
<dbReference type="GO" id="GO:0032259">
    <property type="term" value="P:methylation"/>
    <property type="evidence" value="ECO:0007669"/>
    <property type="project" value="UniProtKB-KW"/>
</dbReference>
<dbReference type="GO" id="GO:0008757">
    <property type="term" value="F:S-adenosylmethionine-dependent methyltransferase activity"/>
    <property type="evidence" value="ECO:0007669"/>
    <property type="project" value="InterPro"/>
</dbReference>
<dbReference type="CDD" id="cd02440">
    <property type="entry name" value="AdoMet_MTases"/>
    <property type="match status" value="1"/>
</dbReference>
<dbReference type="SUPFAM" id="SSF53335">
    <property type="entry name" value="S-adenosyl-L-methionine-dependent methyltransferases"/>
    <property type="match status" value="1"/>
</dbReference>
<dbReference type="Gene3D" id="3.40.50.150">
    <property type="entry name" value="Vaccinia Virus protein VP39"/>
    <property type="match status" value="1"/>
</dbReference>
<evidence type="ECO:0000313" key="5">
    <source>
        <dbReference type="Proteomes" id="UP001164718"/>
    </source>
</evidence>
<gene>
    <name evidence="4" type="ORF">OE104_12935</name>
</gene>
<evidence type="ECO:0000259" key="3">
    <source>
        <dbReference type="Pfam" id="PF05175"/>
    </source>
</evidence>
<proteinExistence type="predicted"/>
<dbReference type="PANTHER" id="PTHR47816">
    <property type="entry name" value="RIBOSOMAL RNA SMALL SUBUNIT METHYLTRANSFERASE C"/>
    <property type="match status" value="1"/>
</dbReference>
<evidence type="ECO:0000256" key="2">
    <source>
        <dbReference type="ARBA" id="ARBA00022679"/>
    </source>
</evidence>
<dbReference type="AlphaFoldDB" id="A0A9E8LTW1"/>
<dbReference type="PANTHER" id="PTHR47816:SF4">
    <property type="entry name" value="RIBOSOMAL RNA SMALL SUBUNIT METHYLTRANSFERASE C"/>
    <property type="match status" value="1"/>
</dbReference>
<evidence type="ECO:0000256" key="1">
    <source>
        <dbReference type="ARBA" id="ARBA00022603"/>
    </source>
</evidence>
<dbReference type="KEGG" id="faf:OE104_12935"/>
<dbReference type="Proteomes" id="UP001164718">
    <property type="component" value="Chromosome"/>
</dbReference>
<dbReference type="EMBL" id="CP106878">
    <property type="protein sequence ID" value="WAA09441.1"/>
    <property type="molecule type" value="Genomic_DNA"/>
</dbReference>
<reference evidence="4" key="1">
    <citation type="submission" date="2022-09" db="EMBL/GenBank/DDBJ databases">
        <title>Complete Genomes of Fervidibacillus albus and Fervidibacillus halotolerans isolated from tidal flat sediments.</title>
        <authorList>
            <person name="Kwon K.K."/>
            <person name="Yang S.-H."/>
            <person name="Park M.J."/>
            <person name="Oh H.-M."/>
        </authorList>
    </citation>
    <scope>NUCLEOTIDE SEQUENCE</scope>
    <source>
        <strain evidence="4">MEBiC13591</strain>
    </source>
</reference>
<accession>A0A9E8LTW1</accession>
<name>A0A9E8LTW1_9BACI</name>
<dbReference type="InterPro" id="IPR007848">
    <property type="entry name" value="Small_mtfrase_dom"/>
</dbReference>
<keyword evidence="1 4" id="KW-0489">Methyltransferase</keyword>
<sequence length="199" mass="22746">MTEHYYSKNPKTESRPLHWDYTLRGKTFRFTTDRGVFSKNEVDFGSKLLIHTFHEPVASGPFLDIGCGYGPIGLALAKTYPMRTVHMIDVNERAIRLAEENARNNQIENVTIYESDGFERVKETTFAAIVTNPPIRAGKNIVFHLLEKSKEYLCPEGELWVVVQKKQGAPSVKTKLSEIFGNVTVVKRDKGYYIFRAQK</sequence>
<dbReference type="InterPro" id="IPR029063">
    <property type="entry name" value="SAM-dependent_MTases_sf"/>
</dbReference>
<keyword evidence="2" id="KW-0808">Transferase</keyword>
<organism evidence="4 5">
    <name type="scientific">Fervidibacillus albus</name>
    <dbReference type="NCBI Taxonomy" id="2980026"/>
    <lineage>
        <taxon>Bacteria</taxon>
        <taxon>Bacillati</taxon>
        <taxon>Bacillota</taxon>
        <taxon>Bacilli</taxon>
        <taxon>Bacillales</taxon>
        <taxon>Bacillaceae</taxon>
        <taxon>Fervidibacillus</taxon>
    </lineage>
</organism>
<dbReference type="Pfam" id="PF05175">
    <property type="entry name" value="MTS"/>
    <property type="match status" value="1"/>
</dbReference>
<evidence type="ECO:0000313" key="4">
    <source>
        <dbReference type="EMBL" id="WAA09441.1"/>
    </source>
</evidence>
<keyword evidence="5" id="KW-1185">Reference proteome</keyword>
<protein>
    <submittedName>
        <fullName evidence="4">Class I SAM-dependent methyltransferase</fullName>
    </submittedName>
</protein>
<dbReference type="RefSeq" id="WP_275417222.1">
    <property type="nucleotide sequence ID" value="NZ_CP106878.1"/>
</dbReference>